<gene>
    <name evidence="1" type="ORF">A9R00_05065</name>
</gene>
<protein>
    <submittedName>
        <fullName evidence="1">Uncharacterized protein</fullName>
    </submittedName>
</protein>
<dbReference type="EMBL" id="MABE01000290">
    <property type="protein sequence ID" value="OUS40628.1"/>
    <property type="molecule type" value="Genomic_DNA"/>
</dbReference>
<evidence type="ECO:0000313" key="2">
    <source>
        <dbReference type="Proteomes" id="UP000227088"/>
    </source>
</evidence>
<dbReference type="AlphaFoldDB" id="A0A1Y5HTI0"/>
<proteinExistence type="predicted"/>
<accession>A0A1Y5HTI0</accession>
<dbReference type="SUPFAM" id="SSF75169">
    <property type="entry name" value="DsrEFH-like"/>
    <property type="match status" value="1"/>
</dbReference>
<dbReference type="Proteomes" id="UP000227088">
    <property type="component" value="Unassembled WGS sequence"/>
</dbReference>
<sequence>MAKEPAIQSAVHTQTIATISAAESSEQSDKVQLQKLQADIALHTLSELQQLLLQAENIANGGTEYNTNEPIAVVLHGEEIKAFLRSNYRTNKSLVDLAARLDAFNVIDVKVCKRWMGANGIMANDLPPFVEPVPFGAAERKRLEAVGYAYF</sequence>
<comment type="caution">
    <text evidence="1">The sequence shown here is derived from an EMBL/GenBank/DDBJ whole genome shotgun (WGS) entry which is preliminary data.</text>
</comment>
<evidence type="ECO:0000313" key="1">
    <source>
        <dbReference type="EMBL" id="OUS40628.1"/>
    </source>
</evidence>
<organism evidence="1 2">
    <name type="scientific">Oleispira antarctica</name>
    <dbReference type="NCBI Taxonomy" id="188908"/>
    <lineage>
        <taxon>Bacteria</taxon>
        <taxon>Pseudomonadati</taxon>
        <taxon>Pseudomonadota</taxon>
        <taxon>Gammaproteobacteria</taxon>
        <taxon>Oceanospirillales</taxon>
        <taxon>Oceanospirillaceae</taxon>
        <taxon>Oleispira</taxon>
    </lineage>
</organism>
<reference evidence="2" key="1">
    <citation type="journal article" date="2017" name="Proc. Natl. Acad. Sci. U.S.A.">
        <title>Simulation of Deepwater Horizon oil plume reveals substrate specialization within a complex community of hydrocarbon degraders.</title>
        <authorList>
            <person name="Hu P."/>
            <person name="Dubinsky E.A."/>
            <person name="Probst A.J."/>
            <person name="Wang J."/>
            <person name="Sieber C.M.K."/>
            <person name="Tom L.M."/>
            <person name="Gardinali P."/>
            <person name="Banfield J.F."/>
            <person name="Atlas R.M."/>
            <person name="Andersen G.L."/>
        </authorList>
    </citation>
    <scope>NUCLEOTIDE SEQUENCE [LARGE SCALE GENOMIC DNA]</scope>
</reference>
<name>A0A1Y5HTI0_OLEAN</name>
<dbReference type="InterPro" id="IPR027396">
    <property type="entry name" value="DsrEFH-like"/>
</dbReference>
<dbReference type="Gene3D" id="3.40.1260.10">
    <property type="entry name" value="DsrEFH-like"/>
    <property type="match status" value="1"/>
</dbReference>